<feature type="compositionally biased region" description="Pro residues" evidence="3">
    <location>
        <begin position="632"/>
        <end position="642"/>
    </location>
</feature>
<feature type="signal peptide" evidence="4">
    <location>
        <begin position="1"/>
        <end position="20"/>
    </location>
</feature>
<feature type="compositionally biased region" description="Pro residues" evidence="3">
    <location>
        <begin position="652"/>
        <end position="724"/>
    </location>
</feature>
<dbReference type="Pfam" id="PF06371">
    <property type="entry name" value="Drf_GBD"/>
    <property type="match status" value="2"/>
</dbReference>
<dbReference type="FunFam" id="1.20.58.2220:FF:000001">
    <property type="entry name" value="Formin-like 1, isoform CRA_c"/>
    <property type="match status" value="1"/>
</dbReference>
<name>A0AAQ4QUF7_GASAC</name>
<dbReference type="SMART" id="SM01139">
    <property type="entry name" value="Drf_FH3"/>
    <property type="match status" value="1"/>
</dbReference>
<dbReference type="InterPro" id="IPR010472">
    <property type="entry name" value="FH3_dom"/>
</dbReference>
<dbReference type="PANTHER" id="PTHR45857">
    <property type="entry name" value="FORMIN-LIKE PROTEIN"/>
    <property type="match status" value="1"/>
</dbReference>
<dbReference type="SMART" id="SM01140">
    <property type="entry name" value="Drf_GBD"/>
    <property type="match status" value="1"/>
</dbReference>
<dbReference type="SUPFAM" id="SSF48371">
    <property type="entry name" value="ARM repeat"/>
    <property type="match status" value="1"/>
</dbReference>
<feature type="compositionally biased region" description="Basic and acidic residues" evidence="3">
    <location>
        <begin position="1175"/>
        <end position="1189"/>
    </location>
</feature>
<feature type="domain" description="GBD/FH3" evidence="6">
    <location>
        <begin position="132"/>
        <end position="566"/>
    </location>
</feature>
<dbReference type="GO" id="GO:0016477">
    <property type="term" value="P:cell migration"/>
    <property type="evidence" value="ECO:0007669"/>
    <property type="project" value="TreeGrafter"/>
</dbReference>
<dbReference type="SUPFAM" id="SSF101447">
    <property type="entry name" value="Formin homology 2 domain (FH2 domain)"/>
    <property type="match status" value="1"/>
</dbReference>
<feature type="compositionally biased region" description="Basic and acidic residues" evidence="3">
    <location>
        <begin position="560"/>
        <end position="578"/>
    </location>
</feature>
<dbReference type="Proteomes" id="UP000007635">
    <property type="component" value="Chromosome XI"/>
</dbReference>
<accession>A0AAQ4QUF7</accession>
<feature type="region of interest" description="Disordered" evidence="3">
    <location>
        <begin position="631"/>
        <end position="734"/>
    </location>
</feature>
<feature type="region of interest" description="Disordered" evidence="3">
    <location>
        <begin position="1106"/>
        <end position="1189"/>
    </location>
</feature>
<dbReference type="GO" id="GO:0031267">
    <property type="term" value="F:small GTPase binding"/>
    <property type="evidence" value="ECO:0007669"/>
    <property type="project" value="InterPro"/>
</dbReference>
<evidence type="ECO:0000259" key="6">
    <source>
        <dbReference type="PROSITE" id="PS51232"/>
    </source>
</evidence>
<dbReference type="InterPro" id="IPR015425">
    <property type="entry name" value="FH2_Formin"/>
</dbReference>
<feature type="chain" id="PRO_5042990852" evidence="4">
    <location>
        <begin position="21"/>
        <end position="1189"/>
    </location>
</feature>
<dbReference type="InterPro" id="IPR011989">
    <property type="entry name" value="ARM-like"/>
</dbReference>
<keyword evidence="4" id="KW-0732">Signal</keyword>
<dbReference type="InterPro" id="IPR014767">
    <property type="entry name" value="DAD_dom"/>
</dbReference>
<reference evidence="8 9" key="1">
    <citation type="journal article" date="2021" name="G3 (Bethesda)">
        <title>Improved contiguity of the threespine stickleback genome using long-read sequencing.</title>
        <authorList>
            <person name="Nath S."/>
            <person name="Shaw D.E."/>
            <person name="White M.A."/>
        </authorList>
    </citation>
    <scope>NUCLEOTIDE SEQUENCE [LARGE SCALE GENOMIC DNA]</scope>
    <source>
        <strain evidence="8 9">Lake Benthic</strain>
    </source>
</reference>
<dbReference type="Ensembl" id="ENSGACT00000073393.1">
    <property type="protein sequence ID" value="ENSGACP00000053983.1"/>
    <property type="gene ID" value="ENSGACG00000014208.2"/>
</dbReference>
<protein>
    <submittedName>
        <fullName evidence="8">Formin-like 1a</fullName>
    </submittedName>
</protein>
<reference evidence="8" key="3">
    <citation type="submission" date="2025-09" db="UniProtKB">
        <authorList>
            <consortium name="Ensembl"/>
        </authorList>
    </citation>
    <scope>IDENTIFICATION</scope>
</reference>
<dbReference type="PANTHER" id="PTHR45857:SF2">
    <property type="entry name" value="FORMIN-LIKE PROTEIN 1"/>
    <property type="match status" value="1"/>
</dbReference>
<feature type="domain" description="FH2" evidence="7">
    <location>
        <begin position="733"/>
        <end position="1124"/>
    </location>
</feature>
<keyword evidence="9" id="KW-1185">Reference proteome</keyword>
<dbReference type="InterPro" id="IPR042201">
    <property type="entry name" value="FH2_Formin_sf"/>
</dbReference>
<dbReference type="Pfam" id="PF02181">
    <property type="entry name" value="FH2"/>
    <property type="match status" value="1"/>
</dbReference>
<dbReference type="InterPro" id="IPR043592">
    <property type="entry name" value="FMNL_animal"/>
</dbReference>
<feature type="region of interest" description="Disordered" evidence="3">
    <location>
        <begin position="262"/>
        <end position="297"/>
    </location>
</feature>
<dbReference type="Pfam" id="PF06367">
    <property type="entry name" value="Drf_FH3"/>
    <property type="match status" value="1"/>
</dbReference>
<dbReference type="GO" id="GO:0008360">
    <property type="term" value="P:regulation of cell shape"/>
    <property type="evidence" value="ECO:0007669"/>
    <property type="project" value="TreeGrafter"/>
</dbReference>
<dbReference type="Gene3D" id="1.20.58.2220">
    <property type="entry name" value="Formin, FH2 domain"/>
    <property type="match status" value="1"/>
</dbReference>
<comment type="similarity">
    <text evidence="1">Belongs to the formin homology family.</text>
</comment>
<organism evidence="8 9">
    <name type="scientific">Gasterosteus aculeatus aculeatus</name>
    <name type="common">three-spined stickleback</name>
    <dbReference type="NCBI Taxonomy" id="481459"/>
    <lineage>
        <taxon>Eukaryota</taxon>
        <taxon>Metazoa</taxon>
        <taxon>Chordata</taxon>
        <taxon>Craniata</taxon>
        <taxon>Vertebrata</taxon>
        <taxon>Euteleostomi</taxon>
        <taxon>Actinopterygii</taxon>
        <taxon>Neopterygii</taxon>
        <taxon>Teleostei</taxon>
        <taxon>Neoteleostei</taxon>
        <taxon>Acanthomorphata</taxon>
        <taxon>Eupercaria</taxon>
        <taxon>Perciformes</taxon>
        <taxon>Cottioidei</taxon>
        <taxon>Gasterosteales</taxon>
        <taxon>Gasterosteidae</taxon>
        <taxon>Gasterosteus</taxon>
    </lineage>
</organism>
<dbReference type="GeneTree" id="ENSGT00940000156292"/>
<evidence type="ECO:0000256" key="4">
    <source>
        <dbReference type="SAM" id="SignalP"/>
    </source>
</evidence>
<feature type="region of interest" description="Disordered" evidence="3">
    <location>
        <begin position="95"/>
        <end position="137"/>
    </location>
</feature>
<dbReference type="AlphaFoldDB" id="A0AAQ4QUF7"/>
<evidence type="ECO:0000256" key="3">
    <source>
        <dbReference type="SAM" id="MobiDB-lite"/>
    </source>
</evidence>
<feature type="compositionally biased region" description="Polar residues" evidence="3">
    <location>
        <begin position="579"/>
        <end position="588"/>
    </location>
</feature>
<evidence type="ECO:0000259" key="5">
    <source>
        <dbReference type="PROSITE" id="PS51231"/>
    </source>
</evidence>
<feature type="compositionally biased region" description="Basic and acidic residues" evidence="3">
    <location>
        <begin position="1141"/>
        <end position="1161"/>
    </location>
</feature>
<dbReference type="GO" id="GO:0005829">
    <property type="term" value="C:cytosol"/>
    <property type="evidence" value="ECO:0007669"/>
    <property type="project" value="TreeGrafter"/>
</dbReference>
<feature type="coiled-coil region" evidence="2">
    <location>
        <begin position="502"/>
        <end position="547"/>
    </location>
</feature>
<evidence type="ECO:0000256" key="1">
    <source>
        <dbReference type="ARBA" id="ARBA00023449"/>
    </source>
</evidence>
<reference evidence="8" key="2">
    <citation type="submission" date="2025-08" db="UniProtKB">
        <authorList>
            <consortium name="Ensembl"/>
        </authorList>
    </citation>
    <scope>IDENTIFICATION</scope>
</reference>
<dbReference type="PROSITE" id="PS51232">
    <property type="entry name" value="GBD_FH3"/>
    <property type="match status" value="1"/>
</dbReference>
<dbReference type="SMART" id="SM00498">
    <property type="entry name" value="FH2"/>
    <property type="match status" value="1"/>
</dbReference>
<sequence length="1189" mass="132108">MHRKLLFCFCGFCLCYRVCHTPLSFLSHADPSTHSPEEFSVNKCPAKCHLGGAFLRAQQTPARLVSLSSKSSCKAFLLDYLWRLVMGNVAAGGLEQEPSEGREARDSVGGAPGTSDPTPTLQKKKQPAPPKLPMPPEDELEERFNVVLSYMNLPPDKLKLLSQYDNEKKWELVCDQERFQVKSPPSIYLAKIKSCYQDQGGVSRRLKKRIQEATQVLRDLEISLRTNHIGWAQEFLNEQNKGLDILLEYLSHAQSDVSFDADGVENGGSLPERGKLADRSMEDLTKSSGGSPSHGMSRAARALTIRISSTLTNKMHKKSHSYNQRDDVHVCIMCLRAIMNYQSGFNLVMTHPRCVNEITLSLNSRNPRTKALVLELLAAVCLVRGGHDIILSAFDNFKEVSRERNRFEKLMEYFINDDSNIDFMVACMQFINIVVHSVENMNFRVHLQFEFTNHGLDKYLGRLKQTESEKLQVQIQAYLDNVLDVGALLEDAENRGGVMEHVDELQEHNVQLSARLQEIESQTAERMSELETQLMQATKETELLKESLRDSCSQVGALQQRERERELDREREKDRERLSTSAPATSSELEQKVKELQDKGLIRLGRSPSGGLDIQVVPVTVVEYVQATAPDAAPPASAPPPALAGGPEGVASPPPPPPPPPPLGGCGGVPPPPPPPPPLPHLGGPPPAPPMPGSGPPPAPPPPGSGPPPPPPPPGGGPPPPPGAANPQSAVKTKKPIQTKFRMPLLNWQALKPNQVTGTVFNDLDDEKVLDELNMDMFAEHFKTRAQGNTTDVSNIKKKVVQKAPSKLSLIEANKAKNLSISLRKGGMNPSAICTAIETYDQKSLSIDLLEILVPFIPSDYEMKLLVNYEKDGRPLEELTDEDQFVLRFGKIPRLKQRINTFTFMGNFPDTVKRLQPQLNSIIAASMSIKSSTKLKKILEIVLAFGNYMNSSKRGAAYGFRLQSLDLLLETKSTDRSQTLLHFITSIVQEKYPDLANFHTEIHFVDKAALVSLDGILQDIRSLERGMEMTQKEFAEQDDSPVLRDFIKTNSEQLETLIKDSKTAQEAYGSAVEYFGENPKTTQPSMFFPPFGRLIKAYKAAQQQIEQKKKMESVSSEEKGPPSSPSKAVGQKGPMMPKMDLIAELKKRQVKPQVREGKDGALEDIITDLRNTPYRRTDGRRPPPPRQDT</sequence>
<evidence type="ECO:0000256" key="2">
    <source>
        <dbReference type="SAM" id="Coils"/>
    </source>
</evidence>
<dbReference type="InterPro" id="IPR016024">
    <property type="entry name" value="ARM-type_fold"/>
</dbReference>
<dbReference type="PROSITE" id="PS51231">
    <property type="entry name" value="DAD"/>
    <property type="match status" value="1"/>
</dbReference>
<feature type="domain" description="DAD" evidence="5">
    <location>
        <begin position="1155"/>
        <end position="1187"/>
    </location>
</feature>
<evidence type="ECO:0000259" key="7">
    <source>
        <dbReference type="PROSITE" id="PS51444"/>
    </source>
</evidence>
<keyword evidence="2" id="KW-0175">Coiled coil</keyword>
<feature type="compositionally biased region" description="Basic and acidic residues" evidence="3">
    <location>
        <begin position="272"/>
        <end position="285"/>
    </location>
</feature>
<dbReference type="InterPro" id="IPR010473">
    <property type="entry name" value="GTPase-bd"/>
</dbReference>
<evidence type="ECO:0000313" key="9">
    <source>
        <dbReference type="Proteomes" id="UP000007635"/>
    </source>
</evidence>
<feature type="region of interest" description="Disordered" evidence="3">
    <location>
        <begin position="550"/>
        <end position="591"/>
    </location>
</feature>
<dbReference type="InterPro" id="IPR014768">
    <property type="entry name" value="GBD/FH3_dom"/>
</dbReference>
<proteinExistence type="inferred from homology"/>
<dbReference type="GO" id="GO:0051015">
    <property type="term" value="F:actin filament binding"/>
    <property type="evidence" value="ECO:0007669"/>
    <property type="project" value="TreeGrafter"/>
</dbReference>
<dbReference type="PROSITE" id="PS51444">
    <property type="entry name" value="FH2"/>
    <property type="match status" value="1"/>
</dbReference>
<feature type="compositionally biased region" description="Basic and acidic residues" evidence="3">
    <location>
        <begin position="1106"/>
        <end position="1120"/>
    </location>
</feature>
<dbReference type="Gene3D" id="1.25.10.10">
    <property type="entry name" value="Leucine-rich Repeat Variant"/>
    <property type="match status" value="2"/>
</dbReference>
<evidence type="ECO:0000313" key="8">
    <source>
        <dbReference type="Ensembl" id="ENSGACP00000053983.1"/>
    </source>
</evidence>
<dbReference type="GO" id="GO:0030866">
    <property type="term" value="P:cortical actin cytoskeleton organization"/>
    <property type="evidence" value="ECO:0007669"/>
    <property type="project" value="TreeGrafter"/>
</dbReference>